<dbReference type="Proteomes" id="UP000018680">
    <property type="component" value="Chromosome"/>
</dbReference>
<accession>V5WHF7</accession>
<dbReference type="AlphaFoldDB" id="V5WHF7"/>
<dbReference type="STRING" id="1307761.L21SP2_1894"/>
<dbReference type="KEGG" id="slr:L21SP2_1894"/>
<evidence type="ECO:0000313" key="1">
    <source>
        <dbReference type="EMBL" id="AHC15267.1"/>
    </source>
</evidence>
<keyword evidence="2" id="KW-1185">Reference proteome</keyword>
<gene>
    <name evidence="1" type="ORF">L21SP2_1894</name>
</gene>
<name>V5WHF7_9SPIO</name>
<dbReference type="EMBL" id="CP006939">
    <property type="protein sequence ID" value="AHC15267.1"/>
    <property type="molecule type" value="Genomic_DNA"/>
</dbReference>
<dbReference type="OrthoDB" id="362894at2"/>
<dbReference type="PATRIC" id="fig|1307761.3.peg.1888"/>
<organism evidence="1 2">
    <name type="scientific">Salinispira pacifica</name>
    <dbReference type="NCBI Taxonomy" id="1307761"/>
    <lineage>
        <taxon>Bacteria</taxon>
        <taxon>Pseudomonadati</taxon>
        <taxon>Spirochaetota</taxon>
        <taxon>Spirochaetia</taxon>
        <taxon>Spirochaetales</taxon>
        <taxon>Spirochaetaceae</taxon>
        <taxon>Salinispira</taxon>
    </lineage>
</organism>
<sequence length="239" mass="25339">MTREITTFRNMLSVLLLTVVLPLLLEGPAVSAQVDSLWNIPGQVGADAQTGELGVLYAAAAQMPQMPWTGGRTGNVTGGQEAGLGRTSGMNHQQAHPVFFSPALYQASVRHADVDSGSGGSNGGNPAGEGGSNFLSRLRRFEIISFGTFPFTFLFSNIAYDLGRYGASVIRHGAEDERSVELQPTLFGERNLEQNERLIILGSAAGLSVVLAGIDLLIERSRTRSAPQRGTGGEPEALP</sequence>
<dbReference type="HOGENOM" id="CLU_1160416_0_0_12"/>
<reference evidence="1 2" key="1">
    <citation type="journal article" date="2015" name="Stand. Genomic Sci.">
        <title>Complete genome sequence and description of Salinispira pacifica gen. nov., sp. nov., a novel spirochaete isolated form a hypersaline microbial mat.</title>
        <authorList>
            <person name="Ben Hania W."/>
            <person name="Joseph M."/>
            <person name="Schumann P."/>
            <person name="Bunk B."/>
            <person name="Fiebig A."/>
            <person name="Sproer C."/>
            <person name="Klenk H.P."/>
            <person name="Fardeau M.L."/>
            <person name="Spring S."/>
        </authorList>
    </citation>
    <scope>NUCLEOTIDE SEQUENCE [LARGE SCALE GENOMIC DNA]</scope>
    <source>
        <strain evidence="1 2">L21-RPul-D2</strain>
    </source>
</reference>
<dbReference type="RefSeq" id="WP_024268184.1">
    <property type="nucleotide sequence ID" value="NC_023035.1"/>
</dbReference>
<evidence type="ECO:0000313" key="2">
    <source>
        <dbReference type="Proteomes" id="UP000018680"/>
    </source>
</evidence>
<proteinExistence type="predicted"/>
<protein>
    <submittedName>
        <fullName evidence="1">Uncharacterized protein</fullName>
    </submittedName>
</protein>